<gene>
    <name evidence="3" type="ORF">HELGO_WM68118</name>
</gene>
<feature type="transmembrane region" description="Helical" evidence="1">
    <location>
        <begin position="221"/>
        <end position="242"/>
    </location>
</feature>
<dbReference type="InterPro" id="IPR052710">
    <property type="entry name" value="CAAX_protease"/>
</dbReference>
<feature type="transmembrane region" description="Helical" evidence="1">
    <location>
        <begin position="59"/>
        <end position="81"/>
    </location>
</feature>
<keyword evidence="1" id="KW-0472">Membrane</keyword>
<proteinExistence type="predicted"/>
<feature type="domain" description="CAAX prenyl protease 2/Lysostaphin resistance protein A-like" evidence="2">
    <location>
        <begin position="143"/>
        <end position="234"/>
    </location>
</feature>
<accession>A0A6S6RRK2</accession>
<dbReference type="EMBL" id="CACVAR010000004">
    <property type="protein sequence ID" value="CAA6798435.1"/>
    <property type="molecule type" value="Genomic_DNA"/>
</dbReference>
<reference evidence="3" key="1">
    <citation type="submission" date="2020-01" db="EMBL/GenBank/DDBJ databases">
        <authorList>
            <person name="Meier V. D."/>
            <person name="Meier V D."/>
        </authorList>
    </citation>
    <scope>NUCLEOTIDE SEQUENCE</scope>
    <source>
        <strain evidence="3">HLG_WM_MAG_03</strain>
    </source>
</reference>
<dbReference type="Pfam" id="PF02517">
    <property type="entry name" value="Rce1-like"/>
    <property type="match status" value="1"/>
</dbReference>
<dbReference type="AlphaFoldDB" id="A0A6S6RRK2"/>
<sequence length="246" mass="27675">MNNTSITWELKGTLAWSVAIGLLLAISQIIPLFIYALAVEPDVDLNVLRRYMGLMENDAFLLGFMAIGSTLLLVPLVLWIAKLKKGSDLRDYFSLNVVTPKVLGFWLLIAILLLLFQAFFMWLMGLQQIPDSMLNIEYPSELSKWLLVLGVAFFAPVLEEVIFRGFLLKGLANSSLGAYGAIFLTSLVWAVIHAQYEWGYLVLIFMIGLVLGYARIRTNSLFVPIMMHVFFNLVACIELYLAKGIL</sequence>
<protein>
    <recommendedName>
        <fullName evidence="2">CAAX prenyl protease 2/Lysostaphin resistance protein A-like domain-containing protein</fullName>
    </recommendedName>
</protein>
<evidence type="ECO:0000256" key="1">
    <source>
        <dbReference type="SAM" id="Phobius"/>
    </source>
</evidence>
<keyword evidence="1" id="KW-1133">Transmembrane helix</keyword>
<feature type="transmembrane region" description="Helical" evidence="1">
    <location>
        <begin position="102"/>
        <end position="125"/>
    </location>
</feature>
<organism evidence="3">
    <name type="scientific">uncultured Sulfurovum sp</name>
    <dbReference type="NCBI Taxonomy" id="269237"/>
    <lineage>
        <taxon>Bacteria</taxon>
        <taxon>Pseudomonadati</taxon>
        <taxon>Campylobacterota</taxon>
        <taxon>Epsilonproteobacteria</taxon>
        <taxon>Campylobacterales</taxon>
        <taxon>Sulfurovaceae</taxon>
        <taxon>Sulfurovum</taxon>
        <taxon>environmental samples</taxon>
    </lineage>
</organism>
<dbReference type="InterPro" id="IPR003675">
    <property type="entry name" value="Rce1/LyrA-like_dom"/>
</dbReference>
<keyword evidence="1" id="KW-0812">Transmembrane</keyword>
<feature type="transmembrane region" description="Helical" evidence="1">
    <location>
        <begin position="170"/>
        <end position="192"/>
    </location>
</feature>
<dbReference type="PANTHER" id="PTHR36435">
    <property type="entry name" value="SLR1288 PROTEIN"/>
    <property type="match status" value="1"/>
</dbReference>
<feature type="transmembrane region" description="Helical" evidence="1">
    <location>
        <begin position="145"/>
        <end position="163"/>
    </location>
</feature>
<feature type="transmembrane region" description="Helical" evidence="1">
    <location>
        <begin position="198"/>
        <end position="214"/>
    </location>
</feature>
<evidence type="ECO:0000313" key="3">
    <source>
        <dbReference type="EMBL" id="CAA6798435.1"/>
    </source>
</evidence>
<name>A0A6S6RRK2_9BACT</name>
<dbReference type="GO" id="GO:0080120">
    <property type="term" value="P:CAAX-box protein maturation"/>
    <property type="evidence" value="ECO:0007669"/>
    <property type="project" value="UniProtKB-ARBA"/>
</dbReference>
<feature type="transmembrane region" description="Helical" evidence="1">
    <location>
        <begin position="12"/>
        <end position="39"/>
    </location>
</feature>
<dbReference type="GO" id="GO:0004175">
    <property type="term" value="F:endopeptidase activity"/>
    <property type="evidence" value="ECO:0007669"/>
    <property type="project" value="UniProtKB-ARBA"/>
</dbReference>
<evidence type="ECO:0000259" key="2">
    <source>
        <dbReference type="Pfam" id="PF02517"/>
    </source>
</evidence>
<dbReference type="PANTHER" id="PTHR36435:SF1">
    <property type="entry name" value="CAAX AMINO TERMINAL PROTEASE FAMILY PROTEIN"/>
    <property type="match status" value="1"/>
</dbReference>